<proteinExistence type="predicted"/>
<evidence type="ECO:0000259" key="1">
    <source>
        <dbReference type="PROSITE" id="PS50142"/>
    </source>
</evidence>
<organism evidence="2 3">
    <name type="scientific">Rhodotorula toruloides</name>
    <name type="common">Yeast</name>
    <name type="synonym">Rhodosporidium toruloides</name>
    <dbReference type="NCBI Taxonomy" id="5286"/>
    <lineage>
        <taxon>Eukaryota</taxon>
        <taxon>Fungi</taxon>
        <taxon>Dikarya</taxon>
        <taxon>Basidiomycota</taxon>
        <taxon>Pucciniomycotina</taxon>
        <taxon>Microbotryomycetes</taxon>
        <taxon>Sporidiobolales</taxon>
        <taxon>Sporidiobolaceae</taxon>
        <taxon>Rhodotorula</taxon>
    </lineage>
</organism>
<protein>
    <submittedName>
        <fullName evidence="2">BY PROTMAP: gi|342319947|gb|EGU11892.1| Proteophosphoglycan 5 [Rhodotorula glutinis ATCC 204091]</fullName>
    </submittedName>
</protein>
<dbReference type="InterPro" id="IPR000999">
    <property type="entry name" value="RNase_III_dom"/>
</dbReference>
<dbReference type="SUPFAM" id="SSF69065">
    <property type="entry name" value="RNase III domain-like"/>
    <property type="match status" value="1"/>
</dbReference>
<reference evidence="2 3" key="1">
    <citation type="submission" date="2015-07" db="EMBL/GenBank/DDBJ databases">
        <authorList>
            <person name="Cajimat M.N.B."/>
            <person name="Milazzo M.L."/>
            <person name="Fulhorst C.F."/>
        </authorList>
    </citation>
    <scope>NUCLEOTIDE SEQUENCE [LARGE SCALE GENOMIC DNA]</scope>
    <source>
        <strain evidence="2">Single colony</strain>
    </source>
</reference>
<dbReference type="AlphaFoldDB" id="A0A0K3C9C0"/>
<dbReference type="SMART" id="SM00535">
    <property type="entry name" value="RIBOc"/>
    <property type="match status" value="1"/>
</dbReference>
<keyword evidence="3" id="KW-1185">Reference proteome</keyword>
<dbReference type="InterPro" id="IPR036389">
    <property type="entry name" value="RNase_III_sf"/>
</dbReference>
<dbReference type="GO" id="GO:0006396">
    <property type="term" value="P:RNA processing"/>
    <property type="evidence" value="ECO:0007669"/>
    <property type="project" value="InterPro"/>
</dbReference>
<name>A0A0K3C9C0_RHOTO</name>
<dbReference type="PROSITE" id="PS50142">
    <property type="entry name" value="RNASE_3_2"/>
    <property type="match status" value="1"/>
</dbReference>
<dbReference type="GO" id="GO:0004525">
    <property type="term" value="F:ribonuclease III activity"/>
    <property type="evidence" value="ECO:0007669"/>
    <property type="project" value="InterPro"/>
</dbReference>
<evidence type="ECO:0000313" key="2">
    <source>
        <dbReference type="EMBL" id="CTR05242.1"/>
    </source>
</evidence>
<dbReference type="CDD" id="cd00593">
    <property type="entry name" value="RIBOc"/>
    <property type="match status" value="1"/>
</dbReference>
<evidence type="ECO:0000313" key="3">
    <source>
        <dbReference type="Proteomes" id="UP000199069"/>
    </source>
</evidence>
<accession>A0A0K3C9C0</accession>
<dbReference type="STRING" id="5286.A0A0K3C9C0"/>
<gene>
    <name evidence="2" type="primary">FGENESH: predicted gene_2.272</name>
    <name evidence="2" type="ORF">BN2166_0011030</name>
</gene>
<dbReference type="Proteomes" id="UP000199069">
    <property type="component" value="Unassembled WGS sequence"/>
</dbReference>
<feature type="domain" description="RNase III" evidence="1">
    <location>
        <begin position="28"/>
        <end position="153"/>
    </location>
</feature>
<sequence length="288" mass="32438">MRKPPPDTWKPPPLDLNLDSLPPLPPIPDSRLERLAFTHKSLVLAGSERTNDSYTAELESNGRLEFFGDSLLHWLVTARLYQFLGFASSHFLTEIRKRLISNSTFSHIAWQYDMDKRLQFRKPKRGRTHVGLEQKSIANAFEAYLGAVQESSTSPFAPAKPLVDYITALVSPEVFPILAELNVELNRPPSSLNCEGHKRRRLNYSFPVMSSLIATDGMNTGRDENGNLAKAGRRDIHPTHAWDIERTHEGEWQVALTRGGVGPFYGQAAKIENAKDMALVEFWTAQDA</sequence>
<dbReference type="EMBL" id="CWKI01000002">
    <property type="protein sequence ID" value="CTR05242.1"/>
    <property type="molecule type" value="Genomic_DNA"/>
</dbReference>
<dbReference type="Gene3D" id="1.10.1520.10">
    <property type="entry name" value="Ribonuclease III domain"/>
    <property type="match status" value="1"/>
</dbReference>
<dbReference type="Pfam" id="PF00636">
    <property type="entry name" value="Ribonuclease_3"/>
    <property type="match status" value="1"/>
</dbReference>